<reference evidence="13" key="1">
    <citation type="submission" date="2013-11" db="EMBL/GenBank/DDBJ databases">
        <title>Symbiont-containing voluminous jelly as an extraordinary maternal gift for overwintering insect nymphs.</title>
        <authorList>
            <person name="Kaiwa N."/>
            <person name="Hosokawa T."/>
            <person name="Nikoh N."/>
            <person name="Meng X.Y."/>
            <person name="Tanahashi M."/>
            <person name="Moriyama M."/>
            <person name="Maeda T."/>
            <person name="Yamaguchi K."/>
            <person name="Shigenobu S."/>
            <person name="Ito M."/>
            <person name="Fukatsu T."/>
        </authorList>
    </citation>
    <scope>NUCLEOTIDE SEQUENCE [LARGE SCALE GENOMIC DNA]</scope>
    <source>
        <strain evidence="13">UwTKB</strain>
    </source>
</reference>
<keyword evidence="8" id="KW-0808">Transferase</keyword>
<dbReference type="GO" id="GO:0005543">
    <property type="term" value="F:phospholipid binding"/>
    <property type="evidence" value="ECO:0007669"/>
    <property type="project" value="TreeGrafter"/>
</dbReference>
<evidence type="ECO:0000313" key="13">
    <source>
        <dbReference type="Proteomes" id="UP000031627"/>
    </source>
</evidence>
<dbReference type="NCBIfam" id="TIGR00215">
    <property type="entry name" value="lpxB"/>
    <property type="match status" value="1"/>
</dbReference>
<proteinExistence type="inferred from homology"/>
<accession>A0A090ARJ3</accession>
<dbReference type="GO" id="GO:0016020">
    <property type="term" value="C:membrane"/>
    <property type="evidence" value="ECO:0007669"/>
    <property type="project" value="GOC"/>
</dbReference>
<comment type="catalytic activity">
    <reaction evidence="10">
        <text>a lipid X + a UDP-2-N,3-O-bis[(3R)-3-hydroxyacyl]-alpha-D-glucosamine = a lipid A disaccharide + UDP + H(+)</text>
        <dbReference type="Rhea" id="RHEA:67828"/>
        <dbReference type="ChEBI" id="CHEBI:15378"/>
        <dbReference type="ChEBI" id="CHEBI:58223"/>
        <dbReference type="ChEBI" id="CHEBI:137748"/>
        <dbReference type="ChEBI" id="CHEBI:176338"/>
        <dbReference type="ChEBI" id="CHEBI:176343"/>
        <dbReference type="EC" id="2.4.1.182"/>
    </reaction>
</comment>
<dbReference type="PANTHER" id="PTHR30372:SF4">
    <property type="entry name" value="LIPID-A-DISACCHARIDE SYNTHASE, MITOCHONDRIAL-RELATED"/>
    <property type="match status" value="1"/>
</dbReference>
<comment type="function">
    <text evidence="1">Condensation of UDP-2,3-diacylglucosamine and 2,3-diacylglucosamine-1-phosphate to form lipid A disaccharide, a precursor of lipid A, a phosphorylated glycolipid that anchors the lipopolysaccharide to the outer membrane of the cell.</text>
</comment>
<keyword evidence="5" id="KW-0444">Lipid biosynthesis</keyword>
<gene>
    <name evidence="12" type="primary">lpxB</name>
    <name evidence="12" type="ORF">TGUWTKB_1510</name>
</gene>
<dbReference type="Pfam" id="PF02684">
    <property type="entry name" value="LpxB"/>
    <property type="match status" value="1"/>
</dbReference>
<evidence type="ECO:0000313" key="12">
    <source>
        <dbReference type="EMBL" id="BAP58405.1"/>
    </source>
</evidence>
<dbReference type="EMBL" id="AP014521">
    <property type="protein sequence ID" value="BAP58405.1"/>
    <property type="molecule type" value="Genomic_DNA"/>
</dbReference>
<evidence type="ECO:0000256" key="4">
    <source>
        <dbReference type="ARBA" id="ARBA00020902"/>
    </source>
</evidence>
<evidence type="ECO:0000256" key="3">
    <source>
        <dbReference type="ARBA" id="ARBA00012687"/>
    </source>
</evidence>
<dbReference type="Proteomes" id="UP000031627">
    <property type="component" value="Chromosome"/>
</dbReference>
<keyword evidence="9" id="KW-0443">Lipid metabolism</keyword>
<dbReference type="EC" id="2.4.1.182" evidence="3 11"/>
<evidence type="ECO:0000256" key="10">
    <source>
        <dbReference type="ARBA" id="ARBA00048975"/>
    </source>
</evidence>
<keyword evidence="13" id="KW-1185">Reference proteome</keyword>
<evidence type="ECO:0000256" key="7">
    <source>
        <dbReference type="ARBA" id="ARBA00022676"/>
    </source>
</evidence>
<name>A0A090ARJ3_9ENTR</name>
<dbReference type="SUPFAM" id="SSF53756">
    <property type="entry name" value="UDP-Glycosyltransferase/glycogen phosphorylase"/>
    <property type="match status" value="1"/>
</dbReference>
<dbReference type="InterPro" id="IPR003835">
    <property type="entry name" value="Glyco_trans_19"/>
</dbReference>
<sequence length="362" mass="41686">MSTIKKKIKNVHFVGISGPKMKKLGFESWYNISDLSVIGIFEIFKHILHILKIRKILFERLKIFKPDVFIGIDSPDFNLPLEGRLKKIGIPIVHYVSPSIWAWRKKRIKQIVKNTNLVLLLFPFEKQLYINYNIPHCFVGHAIANKFALKPNKKQARKKLGLSSNNLYLAILPGSRLSEIKMLSVSFIITAKTLCENDSSLRILLVLNNVELLKKFKKIQLKTAPELFFKVFLNKSSQVLIASDIALVASGTATLECLLAKCPMVIGYKVNILTFFIVKSLIKIPYISLPNILTNKNIVKEFIQNKCTPLNLTKALQYLLYNVKEKNILYNIFYKLHKKLRCNSNEKATQVILKLIKNHQYF</sequence>
<reference evidence="12 13" key="2">
    <citation type="journal article" date="2014" name="Curr. Biol.">
        <title>Symbiont-Supplemented Maternal Investment Underpinning Host's Ecological Adaptation.</title>
        <authorList>
            <person name="Kaiwa N."/>
            <person name="Hosokawa T."/>
            <person name="Nikoh N."/>
            <person name="Tanahashi M."/>
            <person name="Moriyama M."/>
            <person name="Meng X.Y."/>
            <person name="Maeda T."/>
            <person name="Yamaguchi K."/>
            <person name="Shigenobu S."/>
            <person name="Ito M."/>
            <person name="Fukatsu T."/>
        </authorList>
    </citation>
    <scope>NUCLEOTIDE SEQUENCE [LARGE SCALE GENOMIC DNA]</scope>
    <source>
        <strain evidence="12 13">UwTKB</strain>
    </source>
</reference>
<evidence type="ECO:0000256" key="5">
    <source>
        <dbReference type="ARBA" id="ARBA00022516"/>
    </source>
</evidence>
<dbReference type="CDD" id="cd01635">
    <property type="entry name" value="Glycosyltransferase_GTB-type"/>
    <property type="match status" value="1"/>
</dbReference>
<evidence type="ECO:0000256" key="9">
    <source>
        <dbReference type="ARBA" id="ARBA00023098"/>
    </source>
</evidence>
<dbReference type="HOGENOM" id="CLU_036577_3_0_6"/>
<dbReference type="KEGG" id="sbw:TGUWTKB_1510"/>
<evidence type="ECO:0000256" key="8">
    <source>
        <dbReference type="ARBA" id="ARBA00022679"/>
    </source>
</evidence>
<dbReference type="PANTHER" id="PTHR30372">
    <property type="entry name" value="LIPID-A-DISACCHARIDE SYNTHASE"/>
    <property type="match status" value="1"/>
</dbReference>
<evidence type="ECO:0000256" key="6">
    <source>
        <dbReference type="ARBA" id="ARBA00022556"/>
    </source>
</evidence>
<organism evidence="12 13">
    <name type="scientific">Candidatus Tachikawaea gelatinosa</name>
    <dbReference type="NCBI Taxonomy" id="1410383"/>
    <lineage>
        <taxon>Bacteria</taxon>
        <taxon>Pseudomonadati</taxon>
        <taxon>Pseudomonadota</taxon>
        <taxon>Gammaproteobacteria</taxon>
        <taxon>Enterobacterales</taxon>
        <taxon>Enterobacteriaceae</taxon>
        <taxon>Candidatus Tachikawaea</taxon>
    </lineage>
</organism>
<evidence type="ECO:0000256" key="1">
    <source>
        <dbReference type="ARBA" id="ARBA00002056"/>
    </source>
</evidence>
<keyword evidence="6" id="KW-0441">Lipid A biosynthesis</keyword>
<protein>
    <recommendedName>
        <fullName evidence="4 11">Lipid-A-disaccharide synthase</fullName>
        <ecNumber evidence="3 11">2.4.1.182</ecNumber>
    </recommendedName>
</protein>
<evidence type="ECO:0000256" key="11">
    <source>
        <dbReference type="NCBIfam" id="TIGR00215"/>
    </source>
</evidence>
<dbReference type="AlphaFoldDB" id="A0A090ARJ3"/>
<dbReference type="STRING" id="1410383.TGUWTKB_1510"/>
<comment type="similarity">
    <text evidence="2">Belongs to the LpxB family.</text>
</comment>
<keyword evidence="7" id="KW-0328">Glycosyltransferase</keyword>
<evidence type="ECO:0000256" key="2">
    <source>
        <dbReference type="ARBA" id="ARBA00007868"/>
    </source>
</evidence>
<dbReference type="GO" id="GO:0009245">
    <property type="term" value="P:lipid A biosynthetic process"/>
    <property type="evidence" value="ECO:0007669"/>
    <property type="project" value="UniProtKB-UniRule"/>
</dbReference>
<dbReference type="GO" id="GO:0008915">
    <property type="term" value="F:lipid-A-disaccharide synthase activity"/>
    <property type="evidence" value="ECO:0007669"/>
    <property type="project" value="UniProtKB-UniRule"/>
</dbReference>